<evidence type="ECO:0000313" key="1">
    <source>
        <dbReference type="EMBL" id="AGY57133.1"/>
    </source>
</evidence>
<dbReference type="KEGG" id="glj:GKIL_0887"/>
<protein>
    <submittedName>
        <fullName evidence="1">Uncharacterized protein</fullName>
    </submittedName>
</protein>
<reference evidence="1 2" key="1">
    <citation type="journal article" date="2013" name="PLoS ONE">
        <title>Cultivation and Complete Genome Sequencing of Gloeobacter kilaueensis sp. nov., from a Lava Cave in Kilauea Caldera, Hawai'i.</title>
        <authorList>
            <person name="Saw J.H."/>
            <person name="Schatz M."/>
            <person name="Brown M.V."/>
            <person name="Kunkel D.D."/>
            <person name="Foster J.S."/>
            <person name="Shick H."/>
            <person name="Christensen S."/>
            <person name="Hou S."/>
            <person name="Wan X."/>
            <person name="Donachie S.P."/>
        </authorList>
    </citation>
    <scope>NUCLEOTIDE SEQUENCE [LARGE SCALE GENOMIC DNA]</scope>
    <source>
        <strain evidence="2">JS</strain>
    </source>
</reference>
<dbReference type="RefSeq" id="WP_023172190.1">
    <property type="nucleotide sequence ID" value="NC_022600.1"/>
</dbReference>
<sequence length="71" mass="7981">MSDIAHQVAAIDVEAARAGFSRYELRLLVWGRYNAVRRAELTPDELVDLLEHLQQLPTRLPANKLLTGAAR</sequence>
<proteinExistence type="predicted"/>
<dbReference type="AlphaFoldDB" id="U5QE33"/>
<evidence type="ECO:0000313" key="2">
    <source>
        <dbReference type="Proteomes" id="UP000017396"/>
    </source>
</evidence>
<gene>
    <name evidence="1" type="ORF">GKIL_0887</name>
</gene>
<dbReference type="Proteomes" id="UP000017396">
    <property type="component" value="Chromosome"/>
</dbReference>
<dbReference type="EMBL" id="CP003587">
    <property type="protein sequence ID" value="AGY57133.1"/>
    <property type="molecule type" value="Genomic_DNA"/>
</dbReference>
<dbReference type="HOGENOM" id="CLU_2734323_0_0_3"/>
<accession>U5QE33</accession>
<dbReference type="STRING" id="1183438.GKIL_0887"/>
<keyword evidence="2" id="KW-1185">Reference proteome</keyword>
<name>U5QE33_GLOK1</name>
<organism evidence="1 2">
    <name type="scientific">Gloeobacter kilaueensis (strain ATCC BAA-2537 / CCAP 1431/1 / ULC 316 / JS1)</name>
    <dbReference type="NCBI Taxonomy" id="1183438"/>
    <lineage>
        <taxon>Bacteria</taxon>
        <taxon>Bacillati</taxon>
        <taxon>Cyanobacteriota</taxon>
        <taxon>Cyanophyceae</taxon>
        <taxon>Gloeobacterales</taxon>
        <taxon>Gloeobacteraceae</taxon>
        <taxon>Gloeobacter</taxon>
    </lineage>
</organism>